<feature type="transmembrane region" description="Helical" evidence="1">
    <location>
        <begin position="24"/>
        <end position="44"/>
    </location>
</feature>
<accession>A0A563EH57</accession>
<dbReference type="Proteomes" id="UP000316639">
    <property type="component" value="Unassembled WGS sequence"/>
</dbReference>
<keyword evidence="1" id="KW-1133">Transmembrane helix</keyword>
<reference evidence="2 3" key="1">
    <citation type="submission" date="2019-07" db="EMBL/GenBank/DDBJ databases">
        <title>Lentzea xizangensis sp. nov., isolated from Qinghai-Tibetan Plateau Soils.</title>
        <authorList>
            <person name="Huang J."/>
        </authorList>
    </citation>
    <scope>NUCLEOTIDE SEQUENCE [LARGE SCALE GENOMIC DNA]</scope>
    <source>
        <strain evidence="2 3">FXJ1.1311</strain>
    </source>
</reference>
<dbReference type="NCBIfam" id="NF042935">
    <property type="entry name" value="SCO6880_fam"/>
    <property type="match status" value="1"/>
</dbReference>
<protein>
    <recommendedName>
        <fullName evidence="4">Integral membrane protein</fullName>
    </recommendedName>
</protein>
<keyword evidence="1" id="KW-0472">Membrane</keyword>
<evidence type="ECO:0000313" key="2">
    <source>
        <dbReference type="EMBL" id="TWP44511.1"/>
    </source>
</evidence>
<keyword evidence="1" id="KW-0812">Transmembrane</keyword>
<name>A0A563EH57_9PSEU</name>
<evidence type="ECO:0000313" key="3">
    <source>
        <dbReference type="Proteomes" id="UP000316639"/>
    </source>
</evidence>
<dbReference type="InterPro" id="IPR049978">
    <property type="entry name" value="SCO6880-like"/>
</dbReference>
<comment type="caution">
    <text evidence="2">The sequence shown here is derived from an EMBL/GenBank/DDBJ whole genome shotgun (WGS) entry which is preliminary data.</text>
</comment>
<keyword evidence="3" id="KW-1185">Reference proteome</keyword>
<gene>
    <name evidence="2" type="ORF">FKR81_41030</name>
</gene>
<dbReference type="RefSeq" id="WP_146360697.1">
    <property type="nucleotide sequence ID" value="NZ_VOBR01000050.1"/>
</dbReference>
<sequence>MSVVTDAVPRPTYGNWRRPRRAGLGPFGLIGTVGLFGGFVLVLLMSLISLQAALITLVPMMLILVPLTVRTQDGRNPYQLFAVRIGWLRRKRKGSTTYVAGPLSRRPGGRFHPPGLLSRVKMSEGRDAYDRPFAVLYHEDRNLYTIVLGCEPDGGSLVDPDQMDVWVASWGDWLSRLSHEPGLRGATVIVETAPDPGTRLSTEVLPRVKKDAPSLARAVVEEVVENYPATSSEMHTYIALTYRIVTKRKRDLDEVIANLAVRIPGLVAGLVGAGGGSAAPLSAEHVSEIVRVAYDPAVAADVLGLRAVHGGSGLEWDDAGPAACVETVKNYQHDSGVSRTWLLTLAPRGTVRSNVLRGLLEPVPGTRRKRVALIYRPMDPATSARIVEADRRAAQFMATSKKGMVQARAASEMRATEQTAAEEAAGAGLMEFSLMLTVTVDANSELADANALVRNLEAAARLSLRPADRMQAAAFSCTLPVGVLPWEYTLLPHELQEAL</sequence>
<feature type="transmembrane region" description="Helical" evidence="1">
    <location>
        <begin position="50"/>
        <end position="69"/>
    </location>
</feature>
<dbReference type="EMBL" id="VOBR01000050">
    <property type="protein sequence ID" value="TWP44511.1"/>
    <property type="molecule type" value="Genomic_DNA"/>
</dbReference>
<evidence type="ECO:0008006" key="4">
    <source>
        <dbReference type="Google" id="ProtNLM"/>
    </source>
</evidence>
<proteinExistence type="predicted"/>
<organism evidence="2 3">
    <name type="scientific">Lentzea tibetensis</name>
    <dbReference type="NCBI Taxonomy" id="2591470"/>
    <lineage>
        <taxon>Bacteria</taxon>
        <taxon>Bacillati</taxon>
        <taxon>Actinomycetota</taxon>
        <taxon>Actinomycetes</taxon>
        <taxon>Pseudonocardiales</taxon>
        <taxon>Pseudonocardiaceae</taxon>
        <taxon>Lentzea</taxon>
    </lineage>
</organism>
<dbReference type="AlphaFoldDB" id="A0A563EH57"/>
<evidence type="ECO:0000256" key="1">
    <source>
        <dbReference type="SAM" id="Phobius"/>
    </source>
</evidence>
<dbReference type="OrthoDB" id="4505949at2"/>